<sequence>MDEVIQQAPDYFSKEEIEVIFKKNEENVINTLIDLWNLDAPKAKSAAEVAEAAAADIDISKISAAGGDKWASIRDICDTYDLEMQTQMNLLKSRSK</sequence>
<proteinExistence type="predicted"/>
<organism evidence="1">
    <name type="scientific">viral metagenome</name>
    <dbReference type="NCBI Taxonomy" id="1070528"/>
    <lineage>
        <taxon>unclassified sequences</taxon>
        <taxon>metagenomes</taxon>
        <taxon>organismal metagenomes</taxon>
    </lineage>
</organism>
<dbReference type="AlphaFoldDB" id="A0A6C0K9K9"/>
<dbReference type="EMBL" id="MN740825">
    <property type="protein sequence ID" value="QHU13786.1"/>
    <property type="molecule type" value="Genomic_DNA"/>
</dbReference>
<protein>
    <submittedName>
        <fullName evidence="1">Uncharacterized protein</fullName>
    </submittedName>
</protein>
<reference evidence="1" key="1">
    <citation type="journal article" date="2020" name="Nature">
        <title>Giant virus diversity and host interactions through global metagenomics.</title>
        <authorList>
            <person name="Schulz F."/>
            <person name="Roux S."/>
            <person name="Paez-Espino D."/>
            <person name="Jungbluth S."/>
            <person name="Walsh D.A."/>
            <person name="Denef V.J."/>
            <person name="McMahon K.D."/>
            <person name="Konstantinidis K.T."/>
            <person name="Eloe-Fadrosh E.A."/>
            <person name="Kyrpides N.C."/>
            <person name="Woyke T."/>
        </authorList>
    </citation>
    <scope>NUCLEOTIDE SEQUENCE</scope>
    <source>
        <strain evidence="1">GVMAG-S-1101178-73</strain>
    </source>
</reference>
<name>A0A6C0K9K9_9ZZZZ</name>
<accession>A0A6C0K9K9</accession>
<evidence type="ECO:0000313" key="1">
    <source>
        <dbReference type="EMBL" id="QHU13786.1"/>
    </source>
</evidence>